<feature type="compositionally biased region" description="Basic and acidic residues" evidence="1">
    <location>
        <begin position="59"/>
        <end position="76"/>
    </location>
</feature>
<evidence type="ECO:0000313" key="3">
    <source>
        <dbReference type="Proteomes" id="UP000182054"/>
    </source>
</evidence>
<feature type="region of interest" description="Disordered" evidence="1">
    <location>
        <begin position="29"/>
        <end position="87"/>
    </location>
</feature>
<dbReference type="EMBL" id="FOJN01000002">
    <property type="protein sequence ID" value="SFA41438.1"/>
    <property type="molecule type" value="Genomic_DNA"/>
</dbReference>
<name>A0A1I0SPK2_9NOCA</name>
<gene>
    <name evidence="2" type="ORF">SAMN05444374_10274</name>
</gene>
<dbReference type="GeneID" id="85484553"/>
<accession>A0A1I0SPK2</accession>
<protein>
    <submittedName>
        <fullName evidence="2">Uncharacterized protein</fullName>
    </submittedName>
</protein>
<dbReference type="RefSeq" id="WP_068360452.1">
    <property type="nucleotide sequence ID" value="NZ_FOJN01000002.1"/>
</dbReference>
<dbReference type="Proteomes" id="UP000182054">
    <property type="component" value="Unassembled WGS sequence"/>
</dbReference>
<feature type="compositionally biased region" description="Basic and acidic residues" evidence="1">
    <location>
        <begin position="29"/>
        <end position="52"/>
    </location>
</feature>
<evidence type="ECO:0000313" key="2">
    <source>
        <dbReference type="EMBL" id="SFA41438.1"/>
    </source>
</evidence>
<organism evidence="2 3">
    <name type="scientific">Rhodococcoides kroppenstedtii</name>
    <dbReference type="NCBI Taxonomy" id="293050"/>
    <lineage>
        <taxon>Bacteria</taxon>
        <taxon>Bacillati</taxon>
        <taxon>Actinomycetota</taxon>
        <taxon>Actinomycetes</taxon>
        <taxon>Mycobacteriales</taxon>
        <taxon>Nocardiaceae</taxon>
        <taxon>Rhodococcoides</taxon>
    </lineage>
</organism>
<proteinExistence type="predicted"/>
<evidence type="ECO:0000256" key="1">
    <source>
        <dbReference type="SAM" id="MobiDB-lite"/>
    </source>
</evidence>
<reference evidence="2 3" key="1">
    <citation type="submission" date="2016-10" db="EMBL/GenBank/DDBJ databases">
        <authorList>
            <person name="de Groot N.N."/>
        </authorList>
    </citation>
    <scope>NUCLEOTIDE SEQUENCE [LARGE SCALE GENOMIC DNA]</scope>
    <source>
        <strain evidence="2 3">DSM 44908</strain>
    </source>
</reference>
<dbReference type="AlphaFoldDB" id="A0A1I0SPK2"/>
<sequence length="87" mass="9919">MNDRTVAALIDEVVAEHRRSTARLRERLRRDAARDAHARSDDSRASDGHRAAIDPIMRSVRDRATPVARDDARREVPAPQRPARWLS</sequence>
<dbReference type="OrthoDB" id="9985930at2"/>